<comment type="caution">
    <text evidence="2">The sequence shown here is derived from an EMBL/GenBank/DDBJ whole genome shotgun (WGS) entry which is preliminary data.</text>
</comment>
<dbReference type="AlphaFoldDB" id="A0A835U3J4"/>
<protein>
    <submittedName>
        <fullName evidence="2">Uncharacterized protein</fullName>
    </submittedName>
</protein>
<evidence type="ECO:0000256" key="1">
    <source>
        <dbReference type="SAM" id="MobiDB-lite"/>
    </source>
</evidence>
<dbReference type="EMBL" id="JADCNM010000508">
    <property type="protein sequence ID" value="KAG0447037.1"/>
    <property type="molecule type" value="Genomic_DNA"/>
</dbReference>
<gene>
    <name evidence="2" type="ORF">HPP92_028512</name>
</gene>
<feature type="compositionally biased region" description="Basic and acidic residues" evidence="1">
    <location>
        <begin position="96"/>
        <end position="113"/>
    </location>
</feature>
<dbReference type="Proteomes" id="UP000639772">
    <property type="component" value="Unassembled WGS sequence"/>
</dbReference>
<proteinExistence type="predicted"/>
<organism evidence="2 3">
    <name type="scientific">Vanilla planifolia</name>
    <name type="common">Vanilla</name>
    <dbReference type="NCBI Taxonomy" id="51239"/>
    <lineage>
        <taxon>Eukaryota</taxon>
        <taxon>Viridiplantae</taxon>
        <taxon>Streptophyta</taxon>
        <taxon>Embryophyta</taxon>
        <taxon>Tracheophyta</taxon>
        <taxon>Spermatophyta</taxon>
        <taxon>Magnoliopsida</taxon>
        <taxon>Liliopsida</taxon>
        <taxon>Asparagales</taxon>
        <taxon>Orchidaceae</taxon>
        <taxon>Vanilloideae</taxon>
        <taxon>Vanilleae</taxon>
        <taxon>Vanilla</taxon>
    </lineage>
</organism>
<reference evidence="2 3" key="1">
    <citation type="journal article" date="2020" name="Nat. Food">
        <title>A phased Vanilla planifolia genome enables genetic improvement of flavour and production.</title>
        <authorList>
            <person name="Hasing T."/>
            <person name="Tang H."/>
            <person name="Brym M."/>
            <person name="Khazi F."/>
            <person name="Huang T."/>
            <person name="Chambers A.H."/>
        </authorList>
    </citation>
    <scope>NUCLEOTIDE SEQUENCE [LARGE SCALE GENOMIC DNA]</scope>
    <source>
        <tissue evidence="2">Leaf</tissue>
    </source>
</reference>
<feature type="region of interest" description="Disordered" evidence="1">
    <location>
        <begin position="91"/>
        <end position="113"/>
    </location>
</feature>
<name>A0A835U3J4_VANPL</name>
<evidence type="ECO:0000313" key="3">
    <source>
        <dbReference type="Proteomes" id="UP000639772"/>
    </source>
</evidence>
<evidence type="ECO:0000313" key="2">
    <source>
        <dbReference type="EMBL" id="KAG0447037.1"/>
    </source>
</evidence>
<sequence>MIALELINQRSKHVLKEEALNHADGDRITPRKHAIGDETEAVAKDEEPWYSNLTDGGCEAKASVDYKRSMTSLNAWMSTPMNMMKKESISAPLSRSGDRLIEARSDPKPSDRATHLSFSVLTLLAKESMSN</sequence>
<accession>A0A835U3J4</accession>